<dbReference type="InterPro" id="IPR011993">
    <property type="entry name" value="PH-like_dom_sf"/>
</dbReference>
<dbReference type="PROSITE" id="PS50003">
    <property type="entry name" value="PH_DOMAIN"/>
    <property type="match status" value="1"/>
</dbReference>
<evidence type="ECO:0000256" key="1">
    <source>
        <dbReference type="SAM" id="MobiDB-lite"/>
    </source>
</evidence>
<feature type="region of interest" description="Disordered" evidence="1">
    <location>
        <begin position="435"/>
        <end position="524"/>
    </location>
</feature>
<name>A0ABQ9FQF5_TEGGR</name>
<dbReference type="Proteomes" id="UP001217089">
    <property type="component" value="Unassembled WGS sequence"/>
</dbReference>
<feature type="compositionally biased region" description="Basic and acidic residues" evidence="1">
    <location>
        <begin position="291"/>
        <end position="315"/>
    </location>
</feature>
<feature type="compositionally biased region" description="Basic and acidic residues" evidence="1">
    <location>
        <begin position="96"/>
        <end position="129"/>
    </location>
</feature>
<gene>
    <name evidence="3" type="ORF">KUTeg_004613</name>
</gene>
<feature type="region of interest" description="Disordered" evidence="1">
    <location>
        <begin position="82"/>
        <end position="315"/>
    </location>
</feature>
<dbReference type="EMBL" id="JARBDR010000214">
    <property type="protein sequence ID" value="KAJ8319522.1"/>
    <property type="molecule type" value="Genomic_DNA"/>
</dbReference>
<accession>A0ABQ9FQF5</accession>
<feature type="domain" description="PH" evidence="2">
    <location>
        <begin position="1"/>
        <end position="82"/>
    </location>
</feature>
<dbReference type="Gene3D" id="2.30.29.30">
    <property type="entry name" value="Pleckstrin-homology domain (PH domain)/Phosphotyrosine-binding domain (PTB)"/>
    <property type="match status" value="1"/>
</dbReference>
<feature type="compositionally biased region" description="Basic and acidic residues" evidence="1">
    <location>
        <begin position="257"/>
        <end position="266"/>
    </location>
</feature>
<feature type="compositionally biased region" description="Basic and acidic residues" evidence="1">
    <location>
        <begin position="156"/>
        <end position="177"/>
    </location>
</feature>
<feature type="compositionally biased region" description="Basic and acidic residues" evidence="1">
    <location>
        <begin position="220"/>
        <end position="245"/>
    </location>
</feature>
<feature type="compositionally biased region" description="Basic and acidic residues" evidence="1">
    <location>
        <begin position="492"/>
        <end position="514"/>
    </location>
</feature>
<comment type="caution">
    <text evidence="3">The sequence shown here is derived from an EMBL/GenBank/DDBJ whole genome shotgun (WGS) entry which is preliminary data.</text>
</comment>
<keyword evidence="4" id="KW-1185">Reference proteome</keyword>
<feature type="compositionally biased region" description="Low complexity" evidence="1">
    <location>
        <begin position="131"/>
        <end position="144"/>
    </location>
</feature>
<feature type="compositionally biased region" description="Basic and acidic residues" evidence="1">
    <location>
        <begin position="190"/>
        <end position="212"/>
    </location>
</feature>
<protein>
    <recommendedName>
        <fullName evidence="2">PH domain-containing protein</fullName>
    </recommendedName>
</protein>
<sequence>MEATSHSQFEGLLQKPARILGRTTKRSSCIGHIDISDIQTIRKVGTKDSQFEIITSEKPQIFTAESSDLCKEWITHIQHAMSTKGHEIPSNTGTPKSEHKSEKQTENFHIDLKSVKDKWKQRECKKAETRSSTTPSPSYSPKKLSLTHKGFPFNKDINEATENKNKEHVKITQDKSKQPPPVSSQMQHGDMNKAAENENKDHIHTIQDEGKEPPSVTSHMQHEDMNEAAENENKEHIHTKQDGGKEPPSVTSQLQLRDMKENKDEQTDQVDTNIEEEPVVLRRKSKNMNGTDERKSSDKNYHKPQEPVISTHEDMTSVTPCSVLVDNISDKTSSAVDGTTVDRAFSDVGNGISNKVTPEETITEKPQTSVLESSDIDTSVDITGKPLNCSTENDKQTSDDKIILRKTSSDSSKHHLNHLGTGTVSMVTARKTFPYTSDTKDDHLDEDAVVLRPKSTSSRLSSLSRSKSSSQQSTSDTSYPNGAGVTSEGEDKENKEAEDEKTQTANRDSDSLHDEDVEDNPLLKVCKTEEIPSLEVVKSEELSAWEELRNYLTSNFGPLKSLANCETPEDRTAEDINPVLALKEYLKNSIVESCKE</sequence>
<feature type="compositionally biased region" description="Polar residues" evidence="1">
    <location>
        <begin position="365"/>
        <end position="381"/>
    </location>
</feature>
<proteinExistence type="predicted"/>
<dbReference type="SUPFAM" id="SSF50729">
    <property type="entry name" value="PH domain-like"/>
    <property type="match status" value="1"/>
</dbReference>
<organism evidence="3 4">
    <name type="scientific">Tegillarca granosa</name>
    <name type="common">Malaysian cockle</name>
    <name type="synonym">Anadara granosa</name>
    <dbReference type="NCBI Taxonomy" id="220873"/>
    <lineage>
        <taxon>Eukaryota</taxon>
        <taxon>Metazoa</taxon>
        <taxon>Spiralia</taxon>
        <taxon>Lophotrochozoa</taxon>
        <taxon>Mollusca</taxon>
        <taxon>Bivalvia</taxon>
        <taxon>Autobranchia</taxon>
        <taxon>Pteriomorphia</taxon>
        <taxon>Arcoida</taxon>
        <taxon>Arcoidea</taxon>
        <taxon>Arcidae</taxon>
        <taxon>Tegillarca</taxon>
    </lineage>
</organism>
<evidence type="ECO:0000259" key="2">
    <source>
        <dbReference type="PROSITE" id="PS50003"/>
    </source>
</evidence>
<evidence type="ECO:0000313" key="3">
    <source>
        <dbReference type="EMBL" id="KAJ8319522.1"/>
    </source>
</evidence>
<feature type="region of interest" description="Disordered" evidence="1">
    <location>
        <begin position="365"/>
        <end position="400"/>
    </location>
</feature>
<feature type="compositionally biased region" description="Low complexity" evidence="1">
    <location>
        <begin position="454"/>
        <end position="475"/>
    </location>
</feature>
<evidence type="ECO:0000313" key="4">
    <source>
        <dbReference type="Proteomes" id="UP001217089"/>
    </source>
</evidence>
<reference evidence="3 4" key="1">
    <citation type="submission" date="2022-12" db="EMBL/GenBank/DDBJ databases">
        <title>Chromosome-level genome of Tegillarca granosa.</title>
        <authorList>
            <person name="Kim J."/>
        </authorList>
    </citation>
    <scope>NUCLEOTIDE SEQUENCE [LARGE SCALE GENOMIC DNA]</scope>
    <source>
        <strain evidence="3">Teg-2019</strain>
        <tissue evidence="3">Adductor muscle</tissue>
    </source>
</reference>
<dbReference type="InterPro" id="IPR001849">
    <property type="entry name" value="PH_domain"/>
</dbReference>